<gene>
    <name evidence="6" type="ORF">SAMN05216574_101179</name>
</gene>
<dbReference type="STRING" id="1798228.SAMN05216574_101179"/>
<sequence length="372" mass="40772">MASIARRPDGTYRPRYRDENGKEHARHFKRKVDAQRWLDEQTAAIVTGDYVDPAAGKITFKAWFKAWSGRQVWERGTTLAAQQAADSVTFADVPMRQIRPSHVQQWVKVMSQPASSRTSGLAASTIRTRYNYVHMAMRAAVVDRIIKSDPSAGVPLPRARKASAAMTIPAVEEVGRALSVAPAWFRPFIAVCAFAGLRLGEAAGLRLEDVDFLRRTIAVRRQMQGENRATIELVAPKFGSERVVYVPAELVDLLAQHVQRAGVQQGDWMIANAGQPLNRNSAGHQWREVRKAAGLGGYTLHDLRHFYASGLIASGCDVVTVQRALGHSSATITLGVYSHLWPTAEDRTRAAAGDLMAAALGVPADSLRTKGL</sequence>
<organism evidence="6 7">
    <name type="scientific">Blastococcus tunisiensis</name>
    <dbReference type="NCBI Taxonomy" id="1798228"/>
    <lineage>
        <taxon>Bacteria</taxon>
        <taxon>Bacillati</taxon>
        <taxon>Actinomycetota</taxon>
        <taxon>Actinomycetes</taxon>
        <taxon>Geodermatophilales</taxon>
        <taxon>Geodermatophilaceae</taxon>
        <taxon>Blastococcus</taxon>
    </lineage>
</organism>
<comment type="similarity">
    <text evidence="1">Belongs to the 'phage' integrase family.</text>
</comment>
<reference evidence="7" key="1">
    <citation type="submission" date="2016-10" db="EMBL/GenBank/DDBJ databases">
        <authorList>
            <person name="Varghese N."/>
            <person name="Submissions S."/>
        </authorList>
    </citation>
    <scope>NUCLEOTIDE SEQUENCE [LARGE SCALE GENOMIC DNA]</scope>
    <source>
        <strain evidence="7">DSM 46838</strain>
    </source>
</reference>
<dbReference type="Gene3D" id="1.10.443.10">
    <property type="entry name" value="Intergrase catalytic core"/>
    <property type="match status" value="1"/>
</dbReference>
<dbReference type="PROSITE" id="PS51898">
    <property type="entry name" value="TYR_RECOMBINASE"/>
    <property type="match status" value="1"/>
</dbReference>
<dbReference type="InterPro" id="IPR011010">
    <property type="entry name" value="DNA_brk_join_enz"/>
</dbReference>
<dbReference type="InterPro" id="IPR010998">
    <property type="entry name" value="Integrase_recombinase_N"/>
</dbReference>
<dbReference type="InterPro" id="IPR013762">
    <property type="entry name" value="Integrase-like_cat_sf"/>
</dbReference>
<name>A0A1I1W5Z4_9ACTN</name>
<keyword evidence="2" id="KW-0238">DNA-binding</keyword>
<dbReference type="GO" id="GO:0003677">
    <property type="term" value="F:DNA binding"/>
    <property type="evidence" value="ECO:0007669"/>
    <property type="project" value="UniProtKB-KW"/>
</dbReference>
<dbReference type="PANTHER" id="PTHR30349">
    <property type="entry name" value="PHAGE INTEGRASE-RELATED"/>
    <property type="match status" value="1"/>
</dbReference>
<dbReference type="Proteomes" id="UP000198589">
    <property type="component" value="Unassembled WGS sequence"/>
</dbReference>
<feature type="compositionally biased region" description="Basic and acidic residues" evidence="4">
    <location>
        <begin position="1"/>
        <end position="23"/>
    </location>
</feature>
<dbReference type="InterPro" id="IPR002104">
    <property type="entry name" value="Integrase_catalytic"/>
</dbReference>
<dbReference type="RefSeq" id="WP_092194902.1">
    <property type="nucleotide sequence ID" value="NZ_FOND01000001.1"/>
</dbReference>
<evidence type="ECO:0000259" key="5">
    <source>
        <dbReference type="PROSITE" id="PS51898"/>
    </source>
</evidence>
<evidence type="ECO:0000313" key="7">
    <source>
        <dbReference type="Proteomes" id="UP000198589"/>
    </source>
</evidence>
<dbReference type="OrthoDB" id="1822491at2"/>
<dbReference type="AlphaFoldDB" id="A0A1I1W5Z4"/>
<protein>
    <submittedName>
        <fullName evidence="6">Site-specific recombinase XerD</fullName>
    </submittedName>
</protein>
<dbReference type="GO" id="GO:0015074">
    <property type="term" value="P:DNA integration"/>
    <property type="evidence" value="ECO:0007669"/>
    <property type="project" value="InterPro"/>
</dbReference>
<dbReference type="GO" id="GO:0006310">
    <property type="term" value="P:DNA recombination"/>
    <property type="evidence" value="ECO:0007669"/>
    <property type="project" value="UniProtKB-KW"/>
</dbReference>
<evidence type="ECO:0000256" key="1">
    <source>
        <dbReference type="ARBA" id="ARBA00008857"/>
    </source>
</evidence>
<keyword evidence="3" id="KW-0233">DNA recombination</keyword>
<evidence type="ECO:0000256" key="2">
    <source>
        <dbReference type="ARBA" id="ARBA00023125"/>
    </source>
</evidence>
<dbReference type="SUPFAM" id="SSF56349">
    <property type="entry name" value="DNA breaking-rejoining enzymes"/>
    <property type="match status" value="1"/>
</dbReference>
<accession>A0A1I1W5Z4</accession>
<dbReference type="CDD" id="cd01189">
    <property type="entry name" value="INT_ICEBs1_C_like"/>
    <property type="match status" value="1"/>
</dbReference>
<proteinExistence type="inferred from homology"/>
<dbReference type="InterPro" id="IPR050090">
    <property type="entry name" value="Tyrosine_recombinase_XerCD"/>
</dbReference>
<evidence type="ECO:0000313" key="6">
    <source>
        <dbReference type="EMBL" id="SFD88410.1"/>
    </source>
</evidence>
<feature type="domain" description="Tyr recombinase" evidence="5">
    <location>
        <begin position="164"/>
        <end position="353"/>
    </location>
</feature>
<dbReference type="Gene3D" id="1.10.150.130">
    <property type="match status" value="1"/>
</dbReference>
<evidence type="ECO:0000256" key="3">
    <source>
        <dbReference type="ARBA" id="ARBA00023172"/>
    </source>
</evidence>
<evidence type="ECO:0000256" key="4">
    <source>
        <dbReference type="SAM" id="MobiDB-lite"/>
    </source>
</evidence>
<dbReference type="Pfam" id="PF00589">
    <property type="entry name" value="Phage_integrase"/>
    <property type="match status" value="1"/>
</dbReference>
<dbReference type="EMBL" id="FOND01000001">
    <property type="protein sequence ID" value="SFD88410.1"/>
    <property type="molecule type" value="Genomic_DNA"/>
</dbReference>
<keyword evidence="7" id="KW-1185">Reference proteome</keyword>
<feature type="region of interest" description="Disordered" evidence="4">
    <location>
        <begin position="1"/>
        <end position="26"/>
    </location>
</feature>
<dbReference type="PANTHER" id="PTHR30349:SF64">
    <property type="entry name" value="PROPHAGE INTEGRASE INTD-RELATED"/>
    <property type="match status" value="1"/>
</dbReference>